<dbReference type="Proteomes" id="UP001295794">
    <property type="component" value="Unassembled WGS sequence"/>
</dbReference>
<feature type="compositionally biased region" description="Basic and acidic residues" evidence="1">
    <location>
        <begin position="36"/>
        <end position="45"/>
    </location>
</feature>
<evidence type="ECO:0000313" key="2">
    <source>
        <dbReference type="EMBL" id="CAK5272866.1"/>
    </source>
</evidence>
<dbReference type="AlphaFoldDB" id="A0AAD2HDH2"/>
<feature type="region of interest" description="Disordered" evidence="1">
    <location>
        <begin position="33"/>
        <end position="100"/>
    </location>
</feature>
<feature type="compositionally biased region" description="Basic and acidic residues" evidence="1">
    <location>
        <begin position="90"/>
        <end position="100"/>
    </location>
</feature>
<gene>
    <name evidence="2" type="ORF">MYCIT1_LOCUS18816</name>
</gene>
<reference evidence="2" key="1">
    <citation type="submission" date="2023-11" db="EMBL/GenBank/DDBJ databases">
        <authorList>
            <person name="De Vega J J."/>
            <person name="De Vega J J."/>
        </authorList>
    </citation>
    <scope>NUCLEOTIDE SEQUENCE</scope>
</reference>
<evidence type="ECO:0000256" key="1">
    <source>
        <dbReference type="SAM" id="MobiDB-lite"/>
    </source>
</evidence>
<name>A0AAD2HDH2_9AGAR</name>
<keyword evidence="3" id="KW-1185">Reference proteome</keyword>
<sequence length="100" mass="11173">MMYAAVHREEQGLLRKIAWKHIQRATISAFSALIPGRKDNPDSRKAQHKPRTITRAHPTLKTNARGLHGRQASSRSRPCPGGQTTPPPTRRVESADRSLC</sequence>
<evidence type="ECO:0000313" key="3">
    <source>
        <dbReference type="Proteomes" id="UP001295794"/>
    </source>
</evidence>
<proteinExistence type="predicted"/>
<dbReference type="EMBL" id="CAVNYO010000187">
    <property type="protein sequence ID" value="CAK5272866.1"/>
    <property type="molecule type" value="Genomic_DNA"/>
</dbReference>
<organism evidence="2 3">
    <name type="scientific">Mycena citricolor</name>
    <dbReference type="NCBI Taxonomy" id="2018698"/>
    <lineage>
        <taxon>Eukaryota</taxon>
        <taxon>Fungi</taxon>
        <taxon>Dikarya</taxon>
        <taxon>Basidiomycota</taxon>
        <taxon>Agaricomycotina</taxon>
        <taxon>Agaricomycetes</taxon>
        <taxon>Agaricomycetidae</taxon>
        <taxon>Agaricales</taxon>
        <taxon>Marasmiineae</taxon>
        <taxon>Mycenaceae</taxon>
        <taxon>Mycena</taxon>
    </lineage>
</organism>
<accession>A0AAD2HDH2</accession>
<protein>
    <submittedName>
        <fullName evidence="2">Uncharacterized protein</fullName>
    </submittedName>
</protein>
<comment type="caution">
    <text evidence="2">The sequence shown here is derived from an EMBL/GenBank/DDBJ whole genome shotgun (WGS) entry which is preliminary data.</text>
</comment>